<proteinExistence type="predicted"/>
<name>A0A1R3UE03_STAAU</name>
<keyword evidence="3" id="KW-0812">Transmembrane</keyword>
<reference evidence="5" key="2">
    <citation type="journal article" date="2017" name="Sci. Rep.">
        <title>Identification of LukPQ, a novel, equid-adapted leukocidin of Staphylococcus aureus.</title>
        <authorList>
            <person name="Koop G."/>
            <person name="Vrieling M."/>
            <person name="Storisteanu D.M."/>
            <person name="Lok L.S."/>
            <person name="Monie T."/>
            <person name="van Wigcheren G."/>
            <person name="Raisen C."/>
            <person name="Ba X."/>
            <person name="Gleadall N."/>
            <person name="Hadjirin N."/>
            <person name="Timmerman A.J."/>
            <person name="Wagenaar J.A."/>
            <person name="Klunder H.M."/>
            <person name="Fitzgerald J.R."/>
            <person name="Zadoks R."/>
            <person name="Paterson G.K."/>
            <person name="Torres C."/>
            <person name="Waller A.S."/>
            <person name="Loeffler A."/>
            <person name="Loncaric I."/>
            <person name="Hoet A.E."/>
            <person name="Bergstrom K."/>
            <person name="De Martino L."/>
            <person name="Pomba C."/>
            <person name="de Lencastre H."/>
            <person name="Ben Slama K."/>
            <person name="Gharsa H."/>
            <person name="Richardson E.J."/>
            <person name="Chilvers E.R."/>
            <person name="de Haas C."/>
            <person name="van Kessel K."/>
            <person name="van Strijp J.A."/>
            <person name="Harrison E.M."/>
            <person name="Holmes M.A."/>
        </authorList>
    </citation>
    <scope>NUCLEOTIDE SEQUENCE</scope>
    <source>
        <strain evidence="5">3711</strain>
    </source>
</reference>
<evidence type="ECO:0000259" key="4">
    <source>
        <dbReference type="Pfam" id="PF11611"/>
    </source>
</evidence>
<keyword evidence="3" id="KW-1133">Transmembrane helix</keyword>
<dbReference type="InterPro" id="IPR029051">
    <property type="entry name" value="DUF4352"/>
</dbReference>
<reference evidence="5" key="1">
    <citation type="submission" date="2016-11" db="EMBL/GenBank/DDBJ databases">
        <authorList>
            <person name="Jaros S."/>
            <person name="Januszkiewicz K."/>
            <person name="Wedrychowicz H."/>
        </authorList>
    </citation>
    <scope>NUCLEOTIDE SEQUENCE</scope>
    <source>
        <strain evidence="5">3711</strain>
    </source>
</reference>
<keyword evidence="1" id="KW-0732">Signal</keyword>
<dbReference type="Gene3D" id="2.60.40.1240">
    <property type="match status" value="1"/>
</dbReference>
<dbReference type="InterPro" id="IPR029050">
    <property type="entry name" value="Immunoprotect_excell_Ig-like"/>
</dbReference>
<feature type="compositionally biased region" description="Low complexity" evidence="2">
    <location>
        <begin position="7"/>
        <end position="21"/>
    </location>
</feature>
<keyword evidence="3" id="KW-0472">Membrane</keyword>
<protein>
    <recommendedName>
        <fullName evidence="4">DUF4352 domain-containing protein</fullName>
    </recommendedName>
</protein>
<dbReference type="Pfam" id="PF11611">
    <property type="entry name" value="DUF4352"/>
    <property type="match status" value="1"/>
</dbReference>
<accession>A0A1R3UE03</accession>
<dbReference type="EMBL" id="LT671578">
    <property type="protein sequence ID" value="SIO73112.1"/>
    <property type="molecule type" value="Genomic_DNA"/>
</dbReference>
<dbReference type="RefSeq" id="WP_086037512.1">
    <property type="nucleotide sequence ID" value="NZ_JAAFKT010000153.1"/>
</dbReference>
<feature type="region of interest" description="Disordered" evidence="2">
    <location>
        <begin position="1"/>
        <end position="25"/>
    </location>
</feature>
<dbReference type="AlphaFoldDB" id="A0A1R3UE03"/>
<feature type="transmembrane region" description="Helical" evidence="3">
    <location>
        <begin position="36"/>
        <end position="62"/>
    </location>
</feature>
<organism evidence="5">
    <name type="scientific">Staphylococcus aureus</name>
    <dbReference type="NCBI Taxonomy" id="1280"/>
    <lineage>
        <taxon>Bacteria</taxon>
        <taxon>Bacillati</taxon>
        <taxon>Bacillota</taxon>
        <taxon>Bacilli</taxon>
        <taxon>Bacillales</taxon>
        <taxon>Staphylococcaceae</taxon>
        <taxon>Staphylococcus</taxon>
    </lineage>
</organism>
<sequence>MEEKNSQEQQRQQWEQFQEYQKQQDEEKKKKRKKGWLFGCGGCLVLLILIIIGISACTGAFVNNLDKELNQNTTQNKKKGVKLKKIGESSEVNKVEITLTNSSYTDERNEFADVKAEKVLKIDMKIKNNSDKDIPVGGDVKVFADGKQVKTYPIQNQLLDGLPPNREISGSAGFAINGNPKKIELEFKPLASFSDERVVYDVKPQY</sequence>
<evidence type="ECO:0000256" key="2">
    <source>
        <dbReference type="SAM" id="MobiDB-lite"/>
    </source>
</evidence>
<feature type="domain" description="DUF4352" evidence="4">
    <location>
        <begin position="85"/>
        <end position="196"/>
    </location>
</feature>
<evidence type="ECO:0000313" key="5">
    <source>
        <dbReference type="EMBL" id="SIO73112.1"/>
    </source>
</evidence>
<evidence type="ECO:0000256" key="1">
    <source>
        <dbReference type="ARBA" id="ARBA00022729"/>
    </source>
</evidence>
<evidence type="ECO:0000256" key="3">
    <source>
        <dbReference type="SAM" id="Phobius"/>
    </source>
</evidence>